<dbReference type="PANTHER" id="PTHR43797:SF2">
    <property type="entry name" value="HOMOCYSTEINE_CYSTEINE SYNTHASE"/>
    <property type="match status" value="1"/>
</dbReference>
<dbReference type="AlphaFoldDB" id="A0A9D3AAI4"/>
<evidence type="ECO:0000256" key="3">
    <source>
        <dbReference type="ARBA" id="ARBA00022679"/>
    </source>
</evidence>
<dbReference type="InterPro" id="IPR000277">
    <property type="entry name" value="Cys/Met-Metab_PyrdxlP-dep_enz"/>
</dbReference>
<sequence>MKKNGFTTALVHADRRAGVEYGAVHQPLHPSSEYAYTDARELAAVFQGKPGFSYARQGTPTTAALERKITHMEQGTGSVSFASGMAAIHATFFTLLRQGDHLICSKYIFGNTNSMLGTLQQLGVEVSLVDATDVNHVKAALQPNTRMVFSETIANPSTLLADLQGIGDWCAQQNLLFVIDNTLSTPWLAPAKNFKAGLAINSLSKAIGGHGHALGGTVTDTGLFDWSTYPNIFEAYRSGNPQGWGLTQIKKKGLRDMGAAMSSDTAHRLVIGAETLSLRLQQSCHNALTLARFLETQAAVVQVHYPGLGHHPQHQRATDYFGGWYGGLLSVELHADIDVFDFLNQLRVFVLSTHLGDNRSLVLPVAHTIYYEMGPEQRALMGIADNLLRISIGIEDTDDLIHDFDQALKHFKLKS</sequence>
<dbReference type="InterPro" id="IPR015422">
    <property type="entry name" value="PyrdxlP-dep_Trfase_small"/>
</dbReference>
<comment type="cofactor">
    <cofactor evidence="1 6">
        <name>pyridoxal 5'-phosphate</name>
        <dbReference type="ChEBI" id="CHEBI:597326"/>
    </cofactor>
</comment>
<dbReference type="Pfam" id="PF01053">
    <property type="entry name" value="Cys_Met_Meta_PP"/>
    <property type="match status" value="1"/>
</dbReference>
<name>A0A9D3AAI4_9BURK</name>
<keyword evidence="3" id="KW-0808">Transferase</keyword>
<dbReference type="Proteomes" id="UP000700248">
    <property type="component" value="Unassembled WGS sequence"/>
</dbReference>
<dbReference type="GO" id="GO:0003961">
    <property type="term" value="F:O-acetylhomoserine aminocarboxypropyltransferase activity"/>
    <property type="evidence" value="ECO:0007669"/>
    <property type="project" value="TreeGrafter"/>
</dbReference>
<evidence type="ECO:0000256" key="2">
    <source>
        <dbReference type="ARBA" id="ARBA00009077"/>
    </source>
</evidence>
<dbReference type="GO" id="GO:0005737">
    <property type="term" value="C:cytoplasm"/>
    <property type="evidence" value="ECO:0007669"/>
    <property type="project" value="TreeGrafter"/>
</dbReference>
<dbReference type="SUPFAM" id="SSF53383">
    <property type="entry name" value="PLP-dependent transferases"/>
    <property type="match status" value="1"/>
</dbReference>
<dbReference type="GO" id="GO:0004124">
    <property type="term" value="F:cysteine synthase activity"/>
    <property type="evidence" value="ECO:0007669"/>
    <property type="project" value="TreeGrafter"/>
</dbReference>
<evidence type="ECO:0000313" key="7">
    <source>
        <dbReference type="EMBL" id="HJH23465.1"/>
    </source>
</evidence>
<comment type="caution">
    <text evidence="7">The sequence shown here is derived from an EMBL/GenBank/DDBJ whole genome shotgun (WGS) entry which is preliminary data.</text>
</comment>
<evidence type="ECO:0000256" key="5">
    <source>
        <dbReference type="PIRSR" id="PIRSR001434-2"/>
    </source>
</evidence>
<dbReference type="EMBL" id="DYTQ01000038">
    <property type="protein sequence ID" value="HJH23465.1"/>
    <property type="molecule type" value="Genomic_DNA"/>
</dbReference>
<dbReference type="Gene3D" id="3.90.1150.10">
    <property type="entry name" value="Aspartate Aminotransferase, domain 1"/>
    <property type="match status" value="1"/>
</dbReference>
<dbReference type="InterPro" id="IPR006235">
    <property type="entry name" value="OAc-hSer/O-AcSer_sulfhydrylase"/>
</dbReference>
<reference evidence="7" key="2">
    <citation type="submission" date="2021-09" db="EMBL/GenBank/DDBJ databases">
        <authorList>
            <person name="Gilroy R."/>
        </authorList>
    </citation>
    <scope>NUCLEOTIDE SEQUENCE</scope>
    <source>
        <strain evidence="7">CHK175-13533</strain>
    </source>
</reference>
<dbReference type="InterPro" id="IPR015424">
    <property type="entry name" value="PyrdxlP-dep_Trfase"/>
</dbReference>
<dbReference type="GO" id="GO:0006535">
    <property type="term" value="P:cysteine biosynthetic process from serine"/>
    <property type="evidence" value="ECO:0007669"/>
    <property type="project" value="TreeGrafter"/>
</dbReference>
<accession>A0A9D3AAI4</accession>
<feature type="modified residue" description="N6-(pyridoxal phosphate)lysine" evidence="5">
    <location>
        <position position="205"/>
    </location>
</feature>
<evidence type="ECO:0000256" key="1">
    <source>
        <dbReference type="ARBA" id="ARBA00001933"/>
    </source>
</evidence>
<dbReference type="PANTHER" id="PTHR43797">
    <property type="entry name" value="HOMOCYSTEINE/CYSTEINE SYNTHASE"/>
    <property type="match status" value="1"/>
</dbReference>
<evidence type="ECO:0000313" key="8">
    <source>
        <dbReference type="Proteomes" id="UP000700248"/>
    </source>
</evidence>
<gene>
    <name evidence="7" type="ORF">K8U84_02810</name>
</gene>
<dbReference type="PIRSF" id="PIRSF001434">
    <property type="entry name" value="CGS"/>
    <property type="match status" value="1"/>
</dbReference>
<reference evidence="7" key="1">
    <citation type="journal article" date="2021" name="PeerJ">
        <title>Extensive microbial diversity within the chicken gut microbiome revealed by metagenomics and culture.</title>
        <authorList>
            <person name="Gilroy R."/>
            <person name="Ravi A."/>
            <person name="Getino M."/>
            <person name="Pursley I."/>
            <person name="Horton D.L."/>
            <person name="Alikhan N.F."/>
            <person name="Baker D."/>
            <person name="Gharbi K."/>
            <person name="Hall N."/>
            <person name="Watson M."/>
            <person name="Adriaenssens E.M."/>
            <person name="Foster-Nyarko E."/>
            <person name="Jarju S."/>
            <person name="Secka A."/>
            <person name="Antonio M."/>
            <person name="Oren A."/>
            <person name="Chaudhuri R.R."/>
            <person name="La Ragione R."/>
            <person name="Hildebrand F."/>
            <person name="Pallen M.J."/>
        </authorList>
    </citation>
    <scope>NUCLEOTIDE SEQUENCE</scope>
    <source>
        <strain evidence="7">CHK175-13533</strain>
    </source>
</reference>
<comment type="similarity">
    <text evidence="2 6">Belongs to the trans-sulfuration enzymes family.</text>
</comment>
<dbReference type="RefSeq" id="WP_276830147.1">
    <property type="nucleotide sequence ID" value="NZ_DYTQ01000038.1"/>
</dbReference>
<evidence type="ECO:0000256" key="6">
    <source>
        <dbReference type="RuleBase" id="RU362118"/>
    </source>
</evidence>
<dbReference type="GO" id="GO:0030170">
    <property type="term" value="F:pyridoxal phosphate binding"/>
    <property type="evidence" value="ECO:0007669"/>
    <property type="project" value="InterPro"/>
</dbReference>
<dbReference type="GO" id="GO:0019346">
    <property type="term" value="P:transsulfuration"/>
    <property type="evidence" value="ECO:0007669"/>
    <property type="project" value="InterPro"/>
</dbReference>
<protein>
    <submittedName>
        <fullName evidence="7">Cystathionine gamma-synthase family protein</fullName>
    </submittedName>
</protein>
<organism evidence="7 8">
    <name type="scientific">Paenalcaligenes hominis</name>
    <dbReference type="NCBI Taxonomy" id="643674"/>
    <lineage>
        <taxon>Bacteria</taxon>
        <taxon>Pseudomonadati</taxon>
        <taxon>Pseudomonadota</taxon>
        <taxon>Betaproteobacteria</taxon>
        <taxon>Burkholderiales</taxon>
        <taxon>Alcaligenaceae</taxon>
        <taxon>Paenalcaligenes</taxon>
    </lineage>
</organism>
<keyword evidence="4 5" id="KW-0663">Pyridoxal phosphate</keyword>
<dbReference type="NCBIfam" id="NF004609">
    <property type="entry name" value="PRK05939.1"/>
    <property type="match status" value="1"/>
</dbReference>
<evidence type="ECO:0000256" key="4">
    <source>
        <dbReference type="ARBA" id="ARBA00022898"/>
    </source>
</evidence>
<dbReference type="GO" id="GO:0071269">
    <property type="term" value="P:L-homocysteine biosynthetic process"/>
    <property type="evidence" value="ECO:0007669"/>
    <property type="project" value="TreeGrafter"/>
</dbReference>
<dbReference type="InterPro" id="IPR015421">
    <property type="entry name" value="PyrdxlP-dep_Trfase_major"/>
</dbReference>
<dbReference type="Gene3D" id="3.40.640.10">
    <property type="entry name" value="Type I PLP-dependent aspartate aminotransferase-like (Major domain)"/>
    <property type="match status" value="1"/>
</dbReference>
<proteinExistence type="inferred from homology"/>